<comment type="similarity">
    <text evidence="1">Belongs to the transferase hexapeptide repeat family.</text>
</comment>
<evidence type="ECO:0000313" key="4">
    <source>
        <dbReference type="EMBL" id="KAD4059915.1"/>
    </source>
</evidence>
<dbReference type="Gene3D" id="2.160.10.10">
    <property type="entry name" value="Hexapeptide repeat proteins"/>
    <property type="match status" value="1"/>
</dbReference>
<accession>A0A5N6MRU9</accession>
<proteinExistence type="inferred from homology"/>
<dbReference type="PROSITE" id="PS00101">
    <property type="entry name" value="HEXAPEP_TRANSFERASES"/>
    <property type="match status" value="1"/>
</dbReference>
<evidence type="ECO:0000256" key="1">
    <source>
        <dbReference type="ARBA" id="ARBA00007274"/>
    </source>
</evidence>
<dbReference type="InterPro" id="IPR011004">
    <property type="entry name" value="Trimer_LpxA-like_sf"/>
</dbReference>
<protein>
    <submittedName>
        <fullName evidence="4">Sugar O-acetyltransferase</fullName>
    </submittedName>
</protein>
<dbReference type="SUPFAM" id="SSF51161">
    <property type="entry name" value="Trimeric LpxA-like enzymes"/>
    <property type="match status" value="1"/>
</dbReference>
<evidence type="ECO:0000256" key="2">
    <source>
        <dbReference type="ARBA" id="ARBA00022679"/>
    </source>
</evidence>
<dbReference type="AlphaFoldDB" id="A0A5N6MRU9"/>
<dbReference type="InterPro" id="IPR001451">
    <property type="entry name" value="Hexapep"/>
</dbReference>
<organism evidence="4 5">
    <name type="scientific">Arthrobacter yangruifuii</name>
    <dbReference type="NCBI Taxonomy" id="2606616"/>
    <lineage>
        <taxon>Bacteria</taxon>
        <taxon>Bacillati</taxon>
        <taxon>Actinomycetota</taxon>
        <taxon>Actinomycetes</taxon>
        <taxon>Micrococcales</taxon>
        <taxon>Micrococcaceae</taxon>
        <taxon>Arthrobacter</taxon>
    </lineage>
</organism>
<dbReference type="Pfam" id="PF14602">
    <property type="entry name" value="Hexapep_2"/>
    <property type="match status" value="2"/>
</dbReference>
<evidence type="ECO:0000313" key="5">
    <source>
        <dbReference type="Proteomes" id="UP000326852"/>
    </source>
</evidence>
<sequence>MELDDLLAALNARETIPAGSSLHKAMHNASQAALRITGELNSGYHDPAQVRELLSRLIGKPVDETVALFPPFSADFGRNITLGKRVFINSGCRFQDQGGISIGDGCLIGHNAVLATLNHDVAPGRRADLHPAPITIGRNVWLGSNVTVLPGISIGDDSVVAAGAVVTRDIPPRSLAVGAPAKVIRSLEG</sequence>
<reference evidence="4 5" key="1">
    <citation type="submission" date="2019-08" db="EMBL/GenBank/DDBJ databases">
        <title>Arthrobacter sp. nov., isolated from plateau pika and Tibetan wild ass.</title>
        <authorList>
            <person name="Ge Y."/>
        </authorList>
    </citation>
    <scope>NUCLEOTIDE SEQUENCE [LARGE SCALE GENOMIC DNA]</scope>
    <source>
        <strain evidence="4 5">785</strain>
    </source>
</reference>
<dbReference type="GO" id="GO:0008374">
    <property type="term" value="F:O-acyltransferase activity"/>
    <property type="evidence" value="ECO:0007669"/>
    <property type="project" value="TreeGrafter"/>
</dbReference>
<comment type="caution">
    <text evidence="4">The sequence shown here is derived from an EMBL/GenBank/DDBJ whole genome shotgun (WGS) entry which is preliminary data.</text>
</comment>
<gene>
    <name evidence="4" type="ORF">GD627_02190</name>
</gene>
<dbReference type="EMBL" id="VTFX01000001">
    <property type="protein sequence ID" value="KAD4059915.1"/>
    <property type="molecule type" value="Genomic_DNA"/>
</dbReference>
<dbReference type="PANTHER" id="PTHR23416">
    <property type="entry name" value="SIALIC ACID SYNTHASE-RELATED"/>
    <property type="match status" value="1"/>
</dbReference>
<dbReference type="InterPro" id="IPR051159">
    <property type="entry name" value="Hexapeptide_acetyltransf"/>
</dbReference>
<dbReference type="Proteomes" id="UP000326852">
    <property type="component" value="Unassembled WGS sequence"/>
</dbReference>
<dbReference type="InterPro" id="IPR018357">
    <property type="entry name" value="Hexapep_transf_CS"/>
</dbReference>
<keyword evidence="3" id="KW-0677">Repeat</keyword>
<keyword evidence="5" id="KW-1185">Reference proteome</keyword>
<name>A0A5N6MRU9_9MICC</name>
<keyword evidence="2 4" id="KW-0808">Transferase</keyword>
<evidence type="ECO:0000256" key="3">
    <source>
        <dbReference type="ARBA" id="ARBA00022737"/>
    </source>
</evidence>
<dbReference type="PANTHER" id="PTHR23416:SF23">
    <property type="entry name" value="ACETYLTRANSFERASE C18B11.09C-RELATED"/>
    <property type="match status" value="1"/>
</dbReference>
<dbReference type="RefSeq" id="WP_152271172.1">
    <property type="nucleotide sequence ID" value="NZ_VTFX01000001.1"/>
</dbReference>